<comment type="caution">
    <text evidence="2">The sequence shown here is derived from an EMBL/GenBank/DDBJ whole genome shotgun (WGS) entry which is preliminary data.</text>
</comment>
<feature type="transmembrane region" description="Helical" evidence="1">
    <location>
        <begin position="29"/>
        <end position="52"/>
    </location>
</feature>
<keyword evidence="3" id="KW-1185">Reference proteome</keyword>
<keyword evidence="1" id="KW-0812">Transmembrane</keyword>
<feature type="transmembrane region" description="Helical" evidence="1">
    <location>
        <begin position="64"/>
        <end position="85"/>
    </location>
</feature>
<evidence type="ECO:0000256" key="1">
    <source>
        <dbReference type="SAM" id="Phobius"/>
    </source>
</evidence>
<accession>A0ABS4XMJ0</accession>
<gene>
    <name evidence="2" type="ORF">JOF39_000009</name>
</gene>
<sequence length="126" mass="13285">MVIDMRTTDAEERIRLHIQGYYLDAHCGITWLLIAAMLSLGAGVLIVLAGSIAGVSSPGAGQTLMAVATYISIATLDCSVISLKLASSLPPGEHKDITDSVSWRWKPWACAVLGFVLLLASASLSV</sequence>
<dbReference type="RefSeq" id="WP_188948777.1">
    <property type="nucleotide sequence ID" value="NZ_BMPH01000009.1"/>
</dbReference>
<dbReference type="Proteomes" id="UP001195422">
    <property type="component" value="Unassembled WGS sequence"/>
</dbReference>
<keyword evidence="1" id="KW-0472">Membrane</keyword>
<evidence type="ECO:0000313" key="2">
    <source>
        <dbReference type="EMBL" id="MBP2396928.1"/>
    </source>
</evidence>
<name>A0ABS4XMJ0_GLUPR</name>
<feature type="transmembrane region" description="Helical" evidence="1">
    <location>
        <begin position="105"/>
        <end position="124"/>
    </location>
</feature>
<keyword evidence="1" id="KW-1133">Transmembrane helix</keyword>
<reference evidence="2 3" key="1">
    <citation type="submission" date="2021-03" db="EMBL/GenBank/DDBJ databases">
        <title>Sequencing the genomes of 1000 actinobacteria strains.</title>
        <authorList>
            <person name="Klenk H.-P."/>
        </authorList>
    </citation>
    <scope>NUCLEOTIDE SEQUENCE [LARGE SCALE GENOMIC DNA]</scope>
    <source>
        <strain evidence="2 3">DSM 20168</strain>
    </source>
</reference>
<proteinExistence type="predicted"/>
<protein>
    <submittedName>
        <fullName evidence="2">Uncharacterized protein</fullName>
    </submittedName>
</protein>
<evidence type="ECO:0000313" key="3">
    <source>
        <dbReference type="Proteomes" id="UP001195422"/>
    </source>
</evidence>
<dbReference type="EMBL" id="JAGIOJ010000001">
    <property type="protein sequence ID" value="MBP2396928.1"/>
    <property type="molecule type" value="Genomic_DNA"/>
</dbReference>
<organism evidence="2 3">
    <name type="scientific">Glutamicibacter protophormiae</name>
    <name type="common">Brevibacterium protophormiae</name>
    <dbReference type="NCBI Taxonomy" id="37930"/>
    <lineage>
        <taxon>Bacteria</taxon>
        <taxon>Bacillati</taxon>
        <taxon>Actinomycetota</taxon>
        <taxon>Actinomycetes</taxon>
        <taxon>Micrococcales</taxon>
        <taxon>Micrococcaceae</taxon>
        <taxon>Glutamicibacter</taxon>
    </lineage>
</organism>